<evidence type="ECO:0000313" key="2">
    <source>
        <dbReference type="Proteomes" id="UP000678513"/>
    </source>
</evidence>
<dbReference type="EMBL" id="CP072384">
    <property type="protein sequence ID" value="QUC08366.1"/>
    <property type="molecule type" value="Genomic_DNA"/>
</dbReference>
<protein>
    <recommendedName>
        <fullName evidence="3">WXG100 family type VII secretion target</fullName>
    </recommendedName>
</protein>
<evidence type="ECO:0000313" key="1">
    <source>
        <dbReference type="EMBL" id="QUC08366.1"/>
    </source>
</evidence>
<dbReference type="Proteomes" id="UP000678513">
    <property type="component" value="Chromosome"/>
</dbReference>
<name>A0ABX7Y6C2_9ACTN</name>
<accession>A0ABX7Y6C2</accession>
<evidence type="ECO:0008006" key="3">
    <source>
        <dbReference type="Google" id="ProtNLM"/>
    </source>
</evidence>
<organism evidence="1 2">
    <name type="scientific">Arachnia rubra</name>
    <dbReference type="NCBI Taxonomy" id="1547448"/>
    <lineage>
        <taxon>Bacteria</taxon>
        <taxon>Bacillati</taxon>
        <taxon>Actinomycetota</taxon>
        <taxon>Actinomycetes</taxon>
        <taxon>Propionibacteriales</taxon>
        <taxon>Propionibacteriaceae</taxon>
        <taxon>Arachnia</taxon>
    </lineage>
</organism>
<gene>
    <name evidence="1" type="ORF">J5A65_01010</name>
</gene>
<reference evidence="1 2" key="1">
    <citation type="submission" date="2021-03" db="EMBL/GenBank/DDBJ databases">
        <title>Human Oral Microbial Genomes.</title>
        <authorList>
            <person name="Johnston C.D."/>
            <person name="Chen T."/>
            <person name="Dewhirst F.E."/>
        </authorList>
    </citation>
    <scope>NUCLEOTIDE SEQUENCE [LARGE SCALE GENOMIC DNA]</scope>
    <source>
        <strain evidence="1 2">DSMZ 100122</strain>
    </source>
</reference>
<keyword evidence="2" id="KW-1185">Reference proteome</keyword>
<sequence length="256" mass="28130">MSGESVMPLPPDVREQVDGLASDYEMVAKSISHTQVAQNPVDGVPGWICEAADAYTSSIQKLGSHTRQLPGVFASAVGVLNDWSAAVGAMITVIVPDLWDRYDQADRDYKNGIAALQEQITTIRQQGMEPPEVEIIAERDRLAENLHSAQESILAAYRQAMEGLDQHAQDAANSLKSIQDSVVEPSKQGTRNSVGTTLFNDIPLLDGQAEWEHAQEIAPDMANAMRDKELTEEELRSFNEKYGDYLSNPLRLIHGV</sequence>
<dbReference type="RefSeq" id="WP_212324166.1">
    <property type="nucleotide sequence ID" value="NZ_AP024463.1"/>
</dbReference>
<proteinExistence type="predicted"/>